<evidence type="ECO:0000313" key="2">
    <source>
        <dbReference type="EMBL" id="QED28349.1"/>
    </source>
</evidence>
<reference evidence="2 3" key="1">
    <citation type="submission" date="2019-08" db="EMBL/GenBank/DDBJ databases">
        <authorList>
            <person name="Liang Q."/>
        </authorList>
    </citation>
    <scope>NUCLEOTIDE SEQUENCE [LARGE SCALE GENOMIC DNA]</scope>
    <source>
        <strain evidence="2 3">V1718</strain>
    </source>
</reference>
<accession>A0A5B8XY50</accession>
<keyword evidence="1" id="KW-0732">Signal</keyword>
<evidence type="ECO:0008006" key="4">
    <source>
        <dbReference type="Google" id="ProtNLM"/>
    </source>
</evidence>
<evidence type="ECO:0000313" key="3">
    <source>
        <dbReference type="Proteomes" id="UP000321595"/>
    </source>
</evidence>
<dbReference type="KEGG" id="bbae:FRD01_14130"/>
<feature type="chain" id="PRO_5022769328" description="Outer membrane protein beta-barrel domain-containing protein" evidence="1">
    <location>
        <begin position="23"/>
        <end position="253"/>
    </location>
</feature>
<dbReference type="RefSeq" id="WP_146960695.1">
    <property type="nucleotide sequence ID" value="NZ_CP042467.1"/>
</dbReference>
<dbReference type="OrthoDB" id="5497728at2"/>
<sequence length="253" mass="27089">MKNLQVLLIVLCSLTLSSVASAQDPFSLSMGVGLKGGINGNGYTGVAEGDSLPLNNQQVTGDPEIYPAGGVGGAIGLHLDVRAFDLVGLETGLHLSYDNADGYEDKNVNGVAAGRDNQTQRTTALHVPLLLKFWVPGLMVRPVFGLGAQFVFQQDSTLEHDNAGGRFITNPRTIETSNYVLGMLTAGLEINVLYVRIPIELRLGYNLGFGSAASDRVRLEGNNPGTATVVYDGAYQFHAALFTGIIYEYDFLF</sequence>
<dbReference type="AlphaFoldDB" id="A0A5B8XY50"/>
<proteinExistence type="predicted"/>
<gene>
    <name evidence="2" type="ORF">FRD01_14130</name>
</gene>
<keyword evidence="3" id="KW-1185">Reference proteome</keyword>
<organism evidence="2 3">
    <name type="scientific">Microvenator marinus</name>
    <dbReference type="NCBI Taxonomy" id="2600177"/>
    <lineage>
        <taxon>Bacteria</taxon>
        <taxon>Deltaproteobacteria</taxon>
        <taxon>Bradymonadales</taxon>
        <taxon>Microvenatoraceae</taxon>
        <taxon>Microvenator</taxon>
    </lineage>
</organism>
<dbReference type="Proteomes" id="UP000321595">
    <property type="component" value="Chromosome"/>
</dbReference>
<dbReference type="EMBL" id="CP042467">
    <property type="protein sequence ID" value="QED28349.1"/>
    <property type="molecule type" value="Genomic_DNA"/>
</dbReference>
<evidence type="ECO:0000256" key="1">
    <source>
        <dbReference type="SAM" id="SignalP"/>
    </source>
</evidence>
<protein>
    <recommendedName>
        <fullName evidence="4">Outer membrane protein beta-barrel domain-containing protein</fullName>
    </recommendedName>
</protein>
<name>A0A5B8XY50_9DELT</name>
<feature type="signal peptide" evidence="1">
    <location>
        <begin position="1"/>
        <end position="22"/>
    </location>
</feature>